<dbReference type="GO" id="GO:0005886">
    <property type="term" value="C:plasma membrane"/>
    <property type="evidence" value="ECO:0007669"/>
    <property type="project" value="TreeGrafter"/>
</dbReference>
<dbReference type="AlphaFoldDB" id="A0A1I5XJG4"/>
<evidence type="ECO:0000259" key="2">
    <source>
        <dbReference type="Pfam" id="PF05223"/>
    </source>
</evidence>
<dbReference type="SUPFAM" id="SSF56601">
    <property type="entry name" value="beta-lactamase/transpeptidase-like"/>
    <property type="match status" value="1"/>
</dbReference>
<dbReference type="GO" id="GO:0071972">
    <property type="term" value="F:peptidoglycan L,D-transpeptidase activity"/>
    <property type="evidence" value="ECO:0007669"/>
    <property type="project" value="TreeGrafter"/>
</dbReference>
<feature type="domain" description="Penicillin-binding protein transpeptidase" evidence="1">
    <location>
        <begin position="256"/>
        <end position="519"/>
    </location>
</feature>
<dbReference type="InterPro" id="IPR001460">
    <property type="entry name" value="PCN-bd_Tpept"/>
</dbReference>
<dbReference type="GO" id="GO:0008658">
    <property type="term" value="F:penicillin binding"/>
    <property type="evidence" value="ECO:0007669"/>
    <property type="project" value="InterPro"/>
</dbReference>
<keyword evidence="4" id="KW-1185">Reference proteome</keyword>
<dbReference type="InterPro" id="IPR050515">
    <property type="entry name" value="Beta-lactam/transpept"/>
</dbReference>
<protein>
    <submittedName>
        <fullName evidence="3">NTF2-like N-terminal transpeptidase domain-containing protein</fullName>
    </submittedName>
</protein>
<name>A0A1I5XJG4_9PSEU</name>
<reference evidence="4" key="1">
    <citation type="submission" date="2016-10" db="EMBL/GenBank/DDBJ databases">
        <authorList>
            <person name="Varghese N."/>
            <person name="Submissions S."/>
        </authorList>
    </citation>
    <scope>NUCLEOTIDE SEQUENCE [LARGE SCALE GENOMIC DNA]</scope>
    <source>
        <strain evidence="4">CGMCC 4.5579</strain>
    </source>
</reference>
<dbReference type="Proteomes" id="UP000198727">
    <property type="component" value="Unassembled WGS sequence"/>
</dbReference>
<dbReference type="InterPro" id="IPR007887">
    <property type="entry name" value="MecA_N"/>
</dbReference>
<proteinExistence type="predicted"/>
<dbReference type="InterPro" id="IPR012338">
    <property type="entry name" value="Beta-lactam/transpept-like"/>
</dbReference>
<dbReference type="RefSeq" id="WP_243859308.1">
    <property type="nucleotide sequence ID" value="NZ_FOWW01000006.1"/>
</dbReference>
<evidence type="ECO:0000313" key="3">
    <source>
        <dbReference type="EMBL" id="SFQ31946.1"/>
    </source>
</evidence>
<organism evidence="3 4">
    <name type="scientific">Amycolatopsis arida</name>
    <dbReference type="NCBI Taxonomy" id="587909"/>
    <lineage>
        <taxon>Bacteria</taxon>
        <taxon>Bacillati</taxon>
        <taxon>Actinomycetota</taxon>
        <taxon>Actinomycetes</taxon>
        <taxon>Pseudonocardiales</taxon>
        <taxon>Pseudonocardiaceae</taxon>
        <taxon>Amycolatopsis</taxon>
    </lineage>
</organism>
<dbReference type="PANTHER" id="PTHR30627">
    <property type="entry name" value="PEPTIDOGLYCAN D,D-TRANSPEPTIDASE"/>
    <property type="match status" value="1"/>
</dbReference>
<evidence type="ECO:0000259" key="1">
    <source>
        <dbReference type="Pfam" id="PF00905"/>
    </source>
</evidence>
<dbReference type="STRING" id="587909.SAMN05421810_106102"/>
<dbReference type="EMBL" id="FOWW01000006">
    <property type="protein sequence ID" value="SFQ31946.1"/>
    <property type="molecule type" value="Genomic_DNA"/>
</dbReference>
<dbReference type="GO" id="GO:0046677">
    <property type="term" value="P:response to antibiotic"/>
    <property type="evidence" value="ECO:0007669"/>
    <property type="project" value="InterPro"/>
</dbReference>
<accession>A0A1I5XJG4</accession>
<gene>
    <name evidence="3" type="ORF">SAMN05421810_106102</name>
</gene>
<sequence length="529" mass="54127">MRERTRRWVLATGAVAVVGIVTAAVVTLTAEGGTSTPAKDAPSAADTARQFLLAFAGGDAAAAAAHTDDPAAARRVLADAHSALRPERLTARLTTAPTGDTPGTATLTWTFGPDTAWTYDTRLELAEGERGWRVHWSPALVHPSLGAGQRLALRTGGGGPAVVDRAGTPLLTWQGTRAVPAGGVSAPVLLPAMARVAGERAATSWSVDLVDTAGTVVETLRGPPPEDGAPLTATIGLPVQRAAQSAVDGAGRPALLVALQPSTGDLLAVAQSPEVGADPRALSGLYPPGSTFKIATATAVLARGAATADTVLPCPSTTTVGTRTIPNDDRFDLGPVPLHRAFAASCNTTFGRLASELPADALAGAADQLGLNADFAIPGIDTEAGTVRPTGDPVQRLEDGIGQGDVVASPFGLALMAATVAAGEAVTPRLWRELDTTVNEGYSAPPQRVLRPLRGMMREVVTGGTATELRNLGQVSGKTGTAQYDTGVHAHGWFAGFRGDLAFAVLVPNANTSDPAVAVTARFLRDLPR</sequence>
<dbReference type="GO" id="GO:0071555">
    <property type="term" value="P:cell wall organization"/>
    <property type="evidence" value="ECO:0007669"/>
    <property type="project" value="TreeGrafter"/>
</dbReference>
<dbReference type="PANTHER" id="PTHR30627:SF24">
    <property type="entry name" value="PENICILLIN-BINDING PROTEIN 4B"/>
    <property type="match status" value="1"/>
</dbReference>
<dbReference type="Pfam" id="PF00905">
    <property type="entry name" value="Transpeptidase"/>
    <property type="match status" value="1"/>
</dbReference>
<feature type="domain" description="NTF2-like N-terminal transpeptidase" evidence="2">
    <location>
        <begin position="44"/>
        <end position="149"/>
    </location>
</feature>
<evidence type="ECO:0000313" key="4">
    <source>
        <dbReference type="Proteomes" id="UP000198727"/>
    </source>
</evidence>
<dbReference type="Gene3D" id="3.40.710.10">
    <property type="entry name" value="DD-peptidase/beta-lactamase superfamily"/>
    <property type="match status" value="1"/>
</dbReference>
<dbReference type="Pfam" id="PF05223">
    <property type="entry name" value="MecA_N"/>
    <property type="match status" value="1"/>
</dbReference>